<protein>
    <recommendedName>
        <fullName evidence="4">Complement component 1 Q subcomponent-binding protein, mitochondrial</fullName>
    </recommendedName>
</protein>
<proteinExistence type="inferred from homology"/>
<evidence type="ECO:0000313" key="2">
    <source>
        <dbReference type="EMBL" id="CAG5132909.1"/>
    </source>
</evidence>
<dbReference type="Gene3D" id="3.10.280.10">
    <property type="entry name" value="Mitochondrial glycoprotein"/>
    <property type="match status" value="1"/>
</dbReference>
<dbReference type="GO" id="GO:0042256">
    <property type="term" value="P:cytosolic ribosome assembly"/>
    <property type="evidence" value="ECO:0007669"/>
    <property type="project" value="TreeGrafter"/>
</dbReference>
<comment type="similarity">
    <text evidence="1">Belongs to the MAM33 family.</text>
</comment>
<dbReference type="PANTHER" id="PTHR10826">
    <property type="entry name" value="COMPLEMENT COMPONENT 1"/>
    <property type="match status" value="1"/>
</dbReference>
<dbReference type="SUPFAM" id="SSF54529">
    <property type="entry name" value="Mitochondrial glycoprotein MAM33-like"/>
    <property type="match status" value="1"/>
</dbReference>
<name>A0A8S3ZTR5_9EUPU</name>
<dbReference type="PANTHER" id="PTHR10826:SF1">
    <property type="entry name" value="COMPLEMENT COMPONENT 1 Q SUBCOMPONENT-BINDING PROTEIN, MITOCHONDRIAL"/>
    <property type="match status" value="1"/>
</dbReference>
<dbReference type="OrthoDB" id="278212at2759"/>
<evidence type="ECO:0008006" key="4">
    <source>
        <dbReference type="Google" id="ProtNLM"/>
    </source>
</evidence>
<keyword evidence="3" id="KW-1185">Reference proteome</keyword>
<dbReference type="Pfam" id="PF02330">
    <property type="entry name" value="MAM33"/>
    <property type="match status" value="1"/>
</dbReference>
<organism evidence="2 3">
    <name type="scientific">Candidula unifasciata</name>
    <dbReference type="NCBI Taxonomy" id="100452"/>
    <lineage>
        <taxon>Eukaryota</taxon>
        <taxon>Metazoa</taxon>
        <taxon>Spiralia</taxon>
        <taxon>Lophotrochozoa</taxon>
        <taxon>Mollusca</taxon>
        <taxon>Gastropoda</taxon>
        <taxon>Heterobranchia</taxon>
        <taxon>Euthyneura</taxon>
        <taxon>Panpulmonata</taxon>
        <taxon>Eupulmonata</taxon>
        <taxon>Stylommatophora</taxon>
        <taxon>Helicina</taxon>
        <taxon>Helicoidea</taxon>
        <taxon>Geomitridae</taxon>
        <taxon>Candidula</taxon>
    </lineage>
</organism>
<sequence length="288" mass="31624">MAKTLKFAYSVTSKLVSGSSTKLLAQPQSGKAVKQCFAGVNCGLLSSSSRAHNSTLSRLGRQVSRSDKDKPCEILACTNTYRVSYSTEVEKDLSTFLEKEIKFESSKASDKLPKIAGFDITTDGGDVTLTKSGKGEKITIKLSVNGAVDSFGSEDVPQDDQEPPQMVCRPPFNVEISKGSTILALQCSFPSAYPEDEAEYAKGKPVEEQIGDQFEIEEIAIHGGEWTDTTYTVSAETMDAELFDLLMDMLDERGINDEFVAQLIDFCTAYENQQYVSFLQNLKSFVDK</sequence>
<dbReference type="InterPro" id="IPR036561">
    <property type="entry name" value="MAM33_sf"/>
</dbReference>
<evidence type="ECO:0000256" key="1">
    <source>
        <dbReference type="ARBA" id="ARBA00005457"/>
    </source>
</evidence>
<reference evidence="2" key="1">
    <citation type="submission" date="2021-04" db="EMBL/GenBank/DDBJ databases">
        <authorList>
            <consortium name="Molecular Ecology Group"/>
        </authorList>
    </citation>
    <scope>NUCLEOTIDE SEQUENCE</scope>
</reference>
<accession>A0A8S3ZTR5</accession>
<dbReference type="InterPro" id="IPR003428">
    <property type="entry name" value="MAM33"/>
</dbReference>
<dbReference type="EMBL" id="CAJHNH020005746">
    <property type="protein sequence ID" value="CAG5132909.1"/>
    <property type="molecule type" value="Genomic_DNA"/>
</dbReference>
<dbReference type="AlphaFoldDB" id="A0A8S3ZTR5"/>
<dbReference type="Proteomes" id="UP000678393">
    <property type="component" value="Unassembled WGS sequence"/>
</dbReference>
<dbReference type="GO" id="GO:0005759">
    <property type="term" value="C:mitochondrial matrix"/>
    <property type="evidence" value="ECO:0007669"/>
    <property type="project" value="InterPro"/>
</dbReference>
<evidence type="ECO:0000313" key="3">
    <source>
        <dbReference type="Proteomes" id="UP000678393"/>
    </source>
</evidence>
<gene>
    <name evidence="2" type="ORF">CUNI_LOCUS18467</name>
</gene>
<comment type="caution">
    <text evidence="2">The sequence shown here is derived from an EMBL/GenBank/DDBJ whole genome shotgun (WGS) entry which is preliminary data.</text>
</comment>